<dbReference type="AlphaFoldDB" id="A0A0E9TK47"/>
<reference evidence="1" key="2">
    <citation type="journal article" date="2015" name="Fish Shellfish Immunol.">
        <title>Early steps in the European eel (Anguilla anguilla)-Vibrio vulnificus interaction in the gills: Role of the RtxA13 toxin.</title>
        <authorList>
            <person name="Callol A."/>
            <person name="Pajuelo D."/>
            <person name="Ebbesson L."/>
            <person name="Teles M."/>
            <person name="MacKenzie S."/>
            <person name="Amaro C."/>
        </authorList>
    </citation>
    <scope>NUCLEOTIDE SEQUENCE</scope>
</reference>
<reference evidence="1" key="1">
    <citation type="submission" date="2014-11" db="EMBL/GenBank/DDBJ databases">
        <authorList>
            <person name="Amaro Gonzalez C."/>
        </authorList>
    </citation>
    <scope>NUCLEOTIDE SEQUENCE</scope>
</reference>
<sequence>MGDPPRCKTLCLYLSLCKTVISL</sequence>
<proteinExistence type="predicted"/>
<name>A0A0E9TK47_ANGAN</name>
<protein>
    <submittedName>
        <fullName evidence="1">Uncharacterized protein</fullName>
    </submittedName>
</protein>
<dbReference type="EMBL" id="GBXM01054750">
    <property type="protein sequence ID" value="JAH53827.1"/>
    <property type="molecule type" value="Transcribed_RNA"/>
</dbReference>
<organism evidence="1">
    <name type="scientific">Anguilla anguilla</name>
    <name type="common">European freshwater eel</name>
    <name type="synonym">Muraena anguilla</name>
    <dbReference type="NCBI Taxonomy" id="7936"/>
    <lineage>
        <taxon>Eukaryota</taxon>
        <taxon>Metazoa</taxon>
        <taxon>Chordata</taxon>
        <taxon>Craniata</taxon>
        <taxon>Vertebrata</taxon>
        <taxon>Euteleostomi</taxon>
        <taxon>Actinopterygii</taxon>
        <taxon>Neopterygii</taxon>
        <taxon>Teleostei</taxon>
        <taxon>Anguilliformes</taxon>
        <taxon>Anguillidae</taxon>
        <taxon>Anguilla</taxon>
    </lineage>
</organism>
<evidence type="ECO:0000313" key="1">
    <source>
        <dbReference type="EMBL" id="JAH53827.1"/>
    </source>
</evidence>
<accession>A0A0E9TK47</accession>